<keyword evidence="6" id="KW-1185">Reference proteome</keyword>
<dbReference type="Proteomes" id="UP000050424">
    <property type="component" value="Unassembled WGS sequence"/>
</dbReference>
<dbReference type="Pfam" id="PF12796">
    <property type="entry name" value="Ank_2"/>
    <property type="match status" value="1"/>
</dbReference>
<dbReference type="STRING" id="78410.A0A0N8H7P2"/>
<evidence type="ECO:0000256" key="2">
    <source>
        <dbReference type="ARBA" id="ARBA00023043"/>
    </source>
</evidence>
<dbReference type="Gene3D" id="1.25.40.20">
    <property type="entry name" value="Ankyrin repeat-containing domain"/>
    <property type="match status" value="1"/>
</dbReference>
<proteinExistence type="predicted"/>
<protein>
    <submittedName>
        <fullName evidence="5">Uncharacterized protein</fullName>
    </submittedName>
</protein>
<dbReference type="EMBL" id="LKCW01000050">
    <property type="protein sequence ID" value="KPM42324.1"/>
    <property type="molecule type" value="Genomic_DNA"/>
</dbReference>
<dbReference type="GO" id="GO:0005634">
    <property type="term" value="C:nucleus"/>
    <property type="evidence" value="ECO:0007669"/>
    <property type="project" value="TreeGrafter"/>
</dbReference>
<feature type="repeat" description="ANK" evidence="3">
    <location>
        <begin position="166"/>
        <end position="204"/>
    </location>
</feature>
<dbReference type="InterPro" id="IPR036770">
    <property type="entry name" value="Ankyrin_rpt-contain_sf"/>
</dbReference>
<evidence type="ECO:0000256" key="4">
    <source>
        <dbReference type="SAM" id="MobiDB-lite"/>
    </source>
</evidence>
<reference evidence="5 6" key="1">
    <citation type="submission" date="2015-09" db="EMBL/GenBank/DDBJ databases">
        <title>Draft genome of a European isolate of the apple canker pathogen Neonectria ditissima.</title>
        <authorList>
            <person name="Gomez-Cortecero A."/>
            <person name="Harrison R.J."/>
            <person name="Armitage A.D."/>
        </authorList>
    </citation>
    <scope>NUCLEOTIDE SEQUENCE [LARGE SCALE GENOMIC DNA]</scope>
    <source>
        <strain evidence="5 6">R09/05</strain>
    </source>
</reference>
<dbReference type="SMART" id="SM00248">
    <property type="entry name" value="ANK"/>
    <property type="match status" value="3"/>
</dbReference>
<comment type="caution">
    <text evidence="5">The sequence shown here is derived from an EMBL/GenBank/DDBJ whole genome shotgun (WGS) entry which is preliminary data.</text>
</comment>
<dbReference type="PANTHER" id="PTHR24193:SF121">
    <property type="entry name" value="ADA2A-CONTAINING COMPLEX COMPONENT 3, ISOFORM D"/>
    <property type="match status" value="1"/>
</dbReference>
<dbReference type="OrthoDB" id="823504at2759"/>
<dbReference type="AlphaFoldDB" id="A0A0N8H7P2"/>
<sequence length="301" mass="32909">MVRSHEEFFCPNQLPHVVFFPQNRVHENEALEEIHDTVLTLAARRASPELVQRLIDGGSDVHAQMIQDEARFLDIENATLSVIAPFTSSMYASFDAIKVLLNRRGAGVDIPDMVSSRDSRGSLPIYWAAENPLKQPKFKGMVQRILSTLELLLEKDLAIINTQNNDGNAPLHNASPRDGILGKEYTKVFKFLCNRGADASLRNNEGETPLHRLCYCTHGGMPIGAAAKAIVLEHGAKTTDADADGKTPLHHAARNLNNADAVDFLLAHGADVAAKPGKQNTPLHEATQGDYLSMGTRDDCG</sequence>
<evidence type="ECO:0000313" key="6">
    <source>
        <dbReference type="Proteomes" id="UP000050424"/>
    </source>
</evidence>
<dbReference type="PROSITE" id="PS50088">
    <property type="entry name" value="ANK_REPEAT"/>
    <property type="match status" value="2"/>
</dbReference>
<dbReference type="PANTHER" id="PTHR24193">
    <property type="entry name" value="ANKYRIN REPEAT PROTEIN"/>
    <property type="match status" value="1"/>
</dbReference>
<name>A0A0N8H7P2_9HYPO</name>
<keyword evidence="1" id="KW-0677">Repeat</keyword>
<dbReference type="PROSITE" id="PS50297">
    <property type="entry name" value="ANK_REP_REGION"/>
    <property type="match status" value="1"/>
</dbReference>
<dbReference type="InterPro" id="IPR002110">
    <property type="entry name" value="Ankyrin_rpt"/>
</dbReference>
<gene>
    <name evidence="5" type="ORF">AK830_g4197</name>
</gene>
<dbReference type="GO" id="GO:0000976">
    <property type="term" value="F:transcription cis-regulatory region binding"/>
    <property type="evidence" value="ECO:0007669"/>
    <property type="project" value="TreeGrafter"/>
</dbReference>
<accession>A0A0N8H7P2</accession>
<dbReference type="SUPFAM" id="SSF48403">
    <property type="entry name" value="Ankyrin repeat"/>
    <property type="match status" value="1"/>
</dbReference>
<evidence type="ECO:0000313" key="5">
    <source>
        <dbReference type="EMBL" id="KPM42324.1"/>
    </source>
</evidence>
<evidence type="ECO:0000256" key="3">
    <source>
        <dbReference type="PROSITE-ProRule" id="PRU00023"/>
    </source>
</evidence>
<evidence type="ECO:0000256" key="1">
    <source>
        <dbReference type="ARBA" id="ARBA00022737"/>
    </source>
</evidence>
<dbReference type="InterPro" id="IPR050663">
    <property type="entry name" value="Ankyrin-SOCS_Box"/>
</dbReference>
<organism evidence="5 6">
    <name type="scientific">Neonectria ditissima</name>
    <dbReference type="NCBI Taxonomy" id="78410"/>
    <lineage>
        <taxon>Eukaryota</taxon>
        <taxon>Fungi</taxon>
        <taxon>Dikarya</taxon>
        <taxon>Ascomycota</taxon>
        <taxon>Pezizomycotina</taxon>
        <taxon>Sordariomycetes</taxon>
        <taxon>Hypocreomycetidae</taxon>
        <taxon>Hypocreales</taxon>
        <taxon>Nectriaceae</taxon>
        <taxon>Neonectria</taxon>
    </lineage>
</organism>
<keyword evidence="2 3" id="KW-0040">ANK repeat</keyword>
<dbReference type="GO" id="GO:0045944">
    <property type="term" value="P:positive regulation of transcription by RNA polymerase II"/>
    <property type="evidence" value="ECO:0007669"/>
    <property type="project" value="TreeGrafter"/>
</dbReference>
<feature type="repeat" description="ANK" evidence="3">
    <location>
        <begin position="244"/>
        <end position="277"/>
    </location>
</feature>
<feature type="region of interest" description="Disordered" evidence="4">
    <location>
        <begin position="276"/>
        <end position="301"/>
    </location>
</feature>